<evidence type="ECO:0000256" key="1">
    <source>
        <dbReference type="SAM" id="MobiDB-lite"/>
    </source>
</evidence>
<keyword evidence="4" id="KW-1185">Reference proteome</keyword>
<reference evidence="4" key="1">
    <citation type="submission" date="2016-10" db="EMBL/GenBank/DDBJ databases">
        <authorList>
            <person name="Varghese N."/>
            <person name="Submissions S."/>
        </authorList>
    </citation>
    <scope>NUCLEOTIDE SEQUENCE [LARGE SCALE GENOMIC DNA]</scope>
    <source>
        <strain evidence="4">DSM 24767</strain>
    </source>
</reference>
<organism evidence="3 4">
    <name type="scientific">Natronobacterium texcoconense</name>
    <dbReference type="NCBI Taxonomy" id="1095778"/>
    <lineage>
        <taxon>Archaea</taxon>
        <taxon>Methanobacteriati</taxon>
        <taxon>Methanobacteriota</taxon>
        <taxon>Stenosarchaea group</taxon>
        <taxon>Halobacteria</taxon>
        <taxon>Halobacteriales</taxon>
        <taxon>Natrialbaceae</taxon>
        <taxon>Natronobacterium</taxon>
    </lineage>
</organism>
<evidence type="ECO:0000313" key="4">
    <source>
        <dbReference type="Proteomes" id="UP000198848"/>
    </source>
</evidence>
<dbReference type="Pfam" id="PF20068">
    <property type="entry name" value="Amphi-Trp"/>
    <property type="match status" value="1"/>
</dbReference>
<dbReference type="RefSeq" id="WP_090377032.1">
    <property type="nucleotide sequence ID" value="NZ_FNLC01000001.1"/>
</dbReference>
<feature type="compositionally biased region" description="Acidic residues" evidence="1">
    <location>
        <begin position="88"/>
        <end position="99"/>
    </location>
</feature>
<feature type="domain" description="Amphi-Trp" evidence="2">
    <location>
        <begin position="1"/>
        <end position="86"/>
    </location>
</feature>
<evidence type="ECO:0000259" key="2">
    <source>
        <dbReference type="Pfam" id="PF20068"/>
    </source>
</evidence>
<dbReference type="Proteomes" id="UP000198848">
    <property type="component" value="Unassembled WGS sequence"/>
</dbReference>
<sequence length="99" mass="11528">MSEEELLEFELEQSPQEVADRLRELADTFENDDELTISDDAVSITVPTPTEHLEFETELERERYEGGNEFELEIELEWTVETDGSPVESDEIEEETDEE</sequence>
<name>A0A1H1A528_NATTX</name>
<evidence type="ECO:0000313" key="3">
    <source>
        <dbReference type="EMBL" id="SDQ34720.1"/>
    </source>
</evidence>
<proteinExistence type="predicted"/>
<dbReference type="AlphaFoldDB" id="A0A1H1A528"/>
<accession>A0A1H1A528</accession>
<dbReference type="EMBL" id="FNLC01000001">
    <property type="protein sequence ID" value="SDQ34720.1"/>
    <property type="molecule type" value="Genomic_DNA"/>
</dbReference>
<feature type="region of interest" description="Disordered" evidence="1">
    <location>
        <begin position="80"/>
        <end position="99"/>
    </location>
</feature>
<gene>
    <name evidence="3" type="ORF">SAMN04489842_0568</name>
</gene>
<dbReference type="InterPro" id="IPR027598">
    <property type="entry name" value="Amphi-Trp_dom"/>
</dbReference>
<protein>
    <submittedName>
        <fullName evidence="3">Amphi-Trp domain-containing protein</fullName>
    </submittedName>
</protein>
<dbReference type="NCBIfam" id="TIGR04354">
    <property type="entry name" value="amphi-Trp"/>
    <property type="match status" value="1"/>
</dbReference>